<reference evidence="2 3" key="1">
    <citation type="submission" date="2015-04" db="EMBL/GenBank/DDBJ databases">
        <title>Complete genome sequence of Schizopora paradoxa KUC8140, a cosmopolitan wood degrader in East Asia.</title>
        <authorList>
            <consortium name="DOE Joint Genome Institute"/>
            <person name="Min B."/>
            <person name="Park H."/>
            <person name="Jang Y."/>
            <person name="Kim J.-J."/>
            <person name="Kim K.H."/>
            <person name="Pangilinan J."/>
            <person name="Lipzen A."/>
            <person name="Riley R."/>
            <person name="Grigoriev I.V."/>
            <person name="Spatafora J.W."/>
            <person name="Choi I.-G."/>
        </authorList>
    </citation>
    <scope>NUCLEOTIDE SEQUENCE [LARGE SCALE GENOMIC DNA]</scope>
    <source>
        <strain evidence="2 3">KUC8140</strain>
    </source>
</reference>
<accession>A0A0H2R4C9</accession>
<keyword evidence="3" id="KW-1185">Reference proteome</keyword>
<evidence type="ECO:0000259" key="1">
    <source>
        <dbReference type="PROSITE" id="PS50097"/>
    </source>
</evidence>
<dbReference type="OrthoDB" id="3027208at2759"/>
<dbReference type="InParanoid" id="A0A0H2R4C9"/>
<sequence length="92" mass="10068">LWYDDGNIILASDRHLFRVYKGQLAQHSSVFRDMFSLPQAPLPSGASDASGGVTDDDHWTGIPIVRMADDSDNSIATLLMAVLHGRYSLPVP</sequence>
<gene>
    <name evidence="2" type="ORF">SCHPADRAFT_805580</name>
</gene>
<feature type="non-terminal residue" evidence="2">
    <location>
        <position position="1"/>
    </location>
</feature>
<dbReference type="PROSITE" id="PS50097">
    <property type="entry name" value="BTB"/>
    <property type="match status" value="1"/>
</dbReference>
<evidence type="ECO:0000313" key="2">
    <source>
        <dbReference type="EMBL" id="KLO06635.1"/>
    </source>
</evidence>
<feature type="domain" description="BTB" evidence="1">
    <location>
        <begin position="6"/>
        <end position="91"/>
    </location>
</feature>
<dbReference type="InterPro" id="IPR000210">
    <property type="entry name" value="BTB/POZ_dom"/>
</dbReference>
<proteinExistence type="predicted"/>
<name>A0A0H2R4C9_9AGAM</name>
<organism evidence="2 3">
    <name type="scientific">Schizopora paradoxa</name>
    <dbReference type="NCBI Taxonomy" id="27342"/>
    <lineage>
        <taxon>Eukaryota</taxon>
        <taxon>Fungi</taxon>
        <taxon>Dikarya</taxon>
        <taxon>Basidiomycota</taxon>
        <taxon>Agaricomycotina</taxon>
        <taxon>Agaricomycetes</taxon>
        <taxon>Hymenochaetales</taxon>
        <taxon>Schizoporaceae</taxon>
        <taxon>Schizopora</taxon>
    </lineage>
</organism>
<dbReference type="Proteomes" id="UP000053477">
    <property type="component" value="Unassembled WGS sequence"/>
</dbReference>
<dbReference type="AlphaFoldDB" id="A0A0H2R4C9"/>
<protein>
    <recommendedName>
        <fullName evidence="1">BTB domain-containing protein</fullName>
    </recommendedName>
</protein>
<feature type="non-terminal residue" evidence="2">
    <location>
        <position position="92"/>
    </location>
</feature>
<dbReference type="EMBL" id="KQ086191">
    <property type="protein sequence ID" value="KLO06635.1"/>
    <property type="molecule type" value="Genomic_DNA"/>
</dbReference>
<evidence type="ECO:0000313" key="3">
    <source>
        <dbReference type="Proteomes" id="UP000053477"/>
    </source>
</evidence>